<evidence type="ECO:0000313" key="5">
    <source>
        <dbReference type="EMBL" id="NUU19892.1"/>
    </source>
</evidence>
<dbReference type="PANTHER" id="PTHR32319:SF0">
    <property type="entry name" value="BACTERIAL HEMOLYSIN-LIKE PROTEIN"/>
    <property type="match status" value="1"/>
</dbReference>
<keyword evidence="5" id="KW-0489">Methyltransferase</keyword>
<dbReference type="AlphaFoldDB" id="A0A7Y6A726"/>
<dbReference type="RefSeq" id="WP_175349769.1">
    <property type="nucleotide sequence ID" value="NZ_JABMCI010000071.1"/>
</dbReference>
<dbReference type="InterPro" id="IPR047048">
    <property type="entry name" value="TlyA"/>
</dbReference>
<dbReference type="CDD" id="cd00165">
    <property type="entry name" value="S4"/>
    <property type="match status" value="1"/>
</dbReference>
<dbReference type="PROSITE" id="PS50889">
    <property type="entry name" value="S4"/>
    <property type="match status" value="1"/>
</dbReference>
<keyword evidence="5" id="KW-0808">Transferase</keyword>
<dbReference type="EMBL" id="JABMCI010000071">
    <property type="protein sequence ID" value="NUU19892.1"/>
    <property type="molecule type" value="Genomic_DNA"/>
</dbReference>
<feature type="domain" description="RNA-binding S4" evidence="4">
    <location>
        <begin position="3"/>
        <end position="70"/>
    </location>
</feature>
<dbReference type="Pfam" id="PF01728">
    <property type="entry name" value="FtsJ"/>
    <property type="match status" value="1"/>
</dbReference>
<dbReference type="InterPro" id="IPR002877">
    <property type="entry name" value="RNA_MeTrfase_FtsJ_dom"/>
</dbReference>
<proteinExistence type="inferred from homology"/>
<keyword evidence="6" id="KW-1185">Reference proteome</keyword>
<dbReference type="InterPro" id="IPR002942">
    <property type="entry name" value="S4_RNA-bd"/>
</dbReference>
<evidence type="ECO:0000259" key="4">
    <source>
        <dbReference type="SMART" id="SM00363"/>
    </source>
</evidence>
<dbReference type="Proteomes" id="UP000565724">
    <property type="component" value="Unassembled WGS sequence"/>
</dbReference>
<keyword evidence="1 3" id="KW-0694">RNA-binding</keyword>
<gene>
    <name evidence="5" type="ORF">HP550_21825</name>
</gene>
<dbReference type="Gene3D" id="3.10.290.10">
    <property type="entry name" value="RNA-binding S4 domain"/>
    <property type="match status" value="1"/>
</dbReference>
<evidence type="ECO:0000256" key="1">
    <source>
        <dbReference type="ARBA" id="ARBA00022884"/>
    </source>
</evidence>
<organism evidence="5 6">
    <name type="scientific">Cellulomonas humilata</name>
    <dbReference type="NCBI Taxonomy" id="144055"/>
    <lineage>
        <taxon>Bacteria</taxon>
        <taxon>Bacillati</taxon>
        <taxon>Actinomycetota</taxon>
        <taxon>Actinomycetes</taxon>
        <taxon>Micrococcales</taxon>
        <taxon>Cellulomonadaceae</taxon>
        <taxon>Cellulomonas</taxon>
    </lineage>
</organism>
<dbReference type="InterPro" id="IPR004538">
    <property type="entry name" value="Hemolysin_A/TlyA"/>
</dbReference>
<accession>A0A7Y6A726</accession>
<dbReference type="SUPFAM" id="SSF55174">
    <property type="entry name" value="Alpha-L RNA-binding motif"/>
    <property type="match status" value="1"/>
</dbReference>
<dbReference type="SMART" id="SM00363">
    <property type="entry name" value="S4"/>
    <property type="match status" value="1"/>
</dbReference>
<dbReference type="InterPro" id="IPR029063">
    <property type="entry name" value="SAM-dependent_MTases_sf"/>
</dbReference>
<name>A0A7Y6A726_9CELL</name>
<reference evidence="5 6" key="1">
    <citation type="submission" date="2020-05" db="EMBL/GenBank/DDBJ databases">
        <title>Genome Sequencing of Type Strains.</title>
        <authorList>
            <person name="Lemaire J.F."/>
            <person name="Inderbitzin P."/>
            <person name="Gregorio O.A."/>
            <person name="Collins S.B."/>
            <person name="Wespe N."/>
            <person name="Knight-Connoni V."/>
        </authorList>
    </citation>
    <scope>NUCLEOTIDE SEQUENCE [LARGE SCALE GENOMIC DNA]</scope>
    <source>
        <strain evidence="5 6">ATCC 25174</strain>
    </source>
</reference>
<dbReference type="GO" id="GO:0032259">
    <property type="term" value="P:methylation"/>
    <property type="evidence" value="ECO:0007669"/>
    <property type="project" value="UniProtKB-KW"/>
</dbReference>
<dbReference type="NCBIfam" id="TIGR00478">
    <property type="entry name" value="tly"/>
    <property type="match status" value="1"/>
</dbReference>
<comment type="caution">
    <text evidence="5">The sequence shown here is derived from an EMBL/GenBank/DDBJ whole genome shotgun (WGS) entry which is preliminary data.</text>
</comment>
<dbReference type="Gene3D" id="3.40.50.150">
    <property type="entry name" value="Vaccinia Virus protein VP39"/>
    <property type="match status" value="1"/>
</dbReference>
<sequence>MTTRLDTELVRRGLARSRRHAGELIAAGRVTVDGSEVSRSAAQVTDEREVTVRSDDADPGYASRAGHKLAGALDALGADGPVVDGRHCLDAGASTGGFTDVLLRRGAAVVVAVDVGHDQMVDELRADPRVDVREGVNVRSLTRGDVTPAPELVVADLSFISLTLVLPALVEVARDDADLLLMVKPQFEVGRERLGSGGVVRLPGLWVDAVLGVARAGAELGLAVRDVVRSPLPGPSGNVEFFVWFRRPDVAGAVEVPVDRITSAVLAGGEADR</sequence>
<comment type="similarity">
    <text evidence="2">Belongs to the TlyA family.</text>
</comment>
<dbReference type="Pfam" id="PF01479">
    <property type="entry name" value="S4"/>
    <property type="match status" value="1"/>
</dbReference>
<dbReference type="InterPro" id="IPR036986">
    <property type="entry name" value="S4_RNA-bd_sf"/>
</dbReference>
<evidence type="ECO:0000256" key="2">
    <source>
        <dbReference type="ARBA" id="ARBA00029460"/>
    </source>
</evidence>
<protein>
    <submittedName>
        <fullName evidence="5">TlyA family RNA methyltransferase</fullName>
    </submittedName>
</protein>
<evidence type="ECO:0000313" key="6">
    <source>
        <dbReference type="Proteomes" id="UP000565724"/>
    </source>
</evidence>
<dbReference type="PIRSF" id="PIRSF005578">
    <property type="entry name" value="TlyA"/>
    <property type="match status" value="1"/>
</dbReference>
<dbReference type="SUPFAM" id="SSF53335">
    <property type="entry name" value="S-adenosyl-L-methionine-dependent methyltransferases"/>
    <property type="match status" value="1"/>
</dbReference>
<dbReference type="GO" id="GO:0003723">
    <property type="term" value="F:RNA binding"/>
    <property type="evidence" value="ECO:0007669"/>
    <property type="project" value="UniProtKB-KW"/>
</dbReference>
<evidence type="ECO:0000256" key="3">
    <source>
        <dbReference type="PROSITE-ProRule" id="PRU00182"/>
    </source>
</evidence>
<dbReference type="PANTHER" id="PTHR32319">
    <property type="entry name" value="BACTERIAL HEMOLYSIN-LIKE PROTEIN"/>
    <property type="match status" value="1"/>
</dbReference>
<dbReference type="GO" id="GO:0008168">
    <property type="term" value="F:methyltransferase activity"/>
    <property type="evidence" value="ECO:0007669"/>
    <property type="project" value="UniProtKB-KW"/>
</dbReference>